<evidence type="ECO:0000259" key="7">
    <source>
        <dbReference type="Pfam" id="PF00266"/>
    </source>
</evidence>
<keyword evidence="8" id="KW-0032">Aminotransferase</keyword>
<keyword evidence="3" id="KW-0663">Pyridoxal phosphate</keyword>
<gene>
    <name evidence="8" type="ORF">ACFSJF_01040</name>
</gene>
<keyword evidence="9" id="KW-1185">Reference proteome</keyword>
<evidence type="ECO:0000313" key="9">
    <source>
        <dbReference type="Proteomes" id="UP001597383"/>
    </source>
</evidence>
<feature type="region of interest" description="Disordered" evidence="6">
    <location>
        <begin position="1"/>
        <end position="22"/>
    </location>
</feature>
<proteinExistence type="inferred from homology"/>
<dbReference type="InterPro" id="IPR024169">
    <property type="entry name" value="SP_NH2Trfase/AEP_transaminase"/>
</dbReference>
<evidence type="ECO:0000256" key="6">
    <source>
        <dbReference type="SAM" id="MobiDB-lite"/>
    </source>
</evidence>
<dbReference type="GO" id="GO:0008483">
    <property type="term" value="F:transaminase activity"/>
    <property type="evidence" value="ECO:0007669"/>
    <property type="project" value="UniProtKB-KW"/>
</dbReference>
<dbReference type="InterPro" id="IPR015422">
    <property type="entry name" value="PyrdxlP-dep_Trfase_small"/>
</dbReference>
<reference evidence="9" key="1">
    <citation type="journal article" date="2019" name="Int. J. Syst. Evol. Microbiol.">
        <title>The Global Catalogue of Microorganisms (GCM) 10K type strain sequencing project: providing services to taxonomists for standard genome sequencing and annotation.</title>
        <authorList>
            <consortium name="The Broad Institute Genomics Platform"/>
            <consortium name="The Broad Institute Genome Sequencing Center for Infectious Disease"/>
            <person name="Wu L."/>
            <person name="Ma J."/>
        </authorList>
    </citation>
    <scope>NUCLEOTIDE SEQUENCE [LARGE SCALE GENOMIC DNA]</scope>
    <source>
        <strain evidence="9">R28</strain>
    </source>
</reference>
<dbReference type="InterPro" id="IPR020578">
    <property type="entry name" value="Aminotrans_V_PyrdxlP_BS"/>
</dbReference>
<dbReference type="Proteomes" id="UP001597383">
    <property type="component" value="Unassembled WGS sequence"/>
</dbReference>
<dbReference type="PIRSF" id="PIRSF000524">
    <property type="entry name" value="SPT"/>
    <property type="match status" value="1"/>
</dbReference>
<dbReference type="Pfam" id="PF00266">
    <property type="entry name" value="Aminotran_5"/>
    <property type="match status" value="1"/>
</dbReference>
<dbReference type="PANTHER" id="PTHR21152:SF40">
    <property type="entry name" value="ALANINE--GLYOXYLATE AMINOTRANSFERASE"/>
    <property type="match status" value="1"/>
</dbReference>
<evidence type="ECO:0000256" key="2">
    <source>
        <dbReference type="ARBA" id="ARBA00009236"/>
    </source>
</evidence>
<dbReference type="InterPro" id="IPR015421">
    <property type="entry name" value="PyrdxlP-dep_Trfase_major"/>
</dbReference>
<dbReference type="InterPro" id="IPR000192">
    <property type="entry name" value="Aminotrans_V_dom"/>
</dbReference>
<dbReference type="PROSITE" id="PS00595">
    <property type="entry name" value="AA_TRANSFER_CLASS_5"/>
    <property type="match status" value="1"/>
</dbReference>
<keyword evidence="8" id="KW-0808">Transferase</keyword>
<dbReference type="InterPro" id="IPR015424">
    <property type="entry name" value="PyrdxlP-dep_Trfase"/>
</dbReference>
<name>A0ABW4VWI4_9BACI</name>
<feature type="domain" description="Aminotransferase class V" evidence="7">
    <location>
        <begin position="28"/>
        <end position="326"/>
    </location>
</feature>
<evidence type="ECO:0000256" key="4">
    <source>
        <dbReference type="RuleBase" id="RU004075"/>
    </source>
</evidence>
<dbReference type="EMBL" id="JBHUHQ010000002">
    <property type="protein sequence ID" value="MFD2042895.1"/>
    <property type="molecule type" value="Genomic_DNA"/>
</dbReference>
<comment type="similarity">
    <text evidence="2 4">Belongs to the class-V pyridoxal-phosphate-dependent aminotransferase family.</text>
</comment>
<sequence length="385" mass="42003">MLSDQQMLRIPGPTPIPPSVQRAMSQPMIGHRDRDTKELLRKIKPKLKPIFGTVQNVEILAGSGTAGLEAAVINTVQPGDEVLVIVTGAFGERFVQICNAYNIITHQIHVSWGDAVTPEKVESYLQSHPSIKAVMATFCETSTGVLNPIQQLAKVIHQSSEALYIVDGVSSIGAIEANMDAWGIDILVTGSQKAFMLPPGLTFIAASSRAWEKIEANDQSRYYFDLRKYHHSSLLDSTPFTPSLTLLYGLEQVIKLLDQEGLANVFGRHDLMMKMMRAAFHNLGIPLLTSEKAASPTVTAIKPNTFQADELRKVLKDTFGLVTAGGQGELKGKIIRIGHMGYCSPTDILQVISSIEIGLKMIGMDITLGKGTQAAQKIFLRSGKH</sequence>
<organism evidence="8 9">
    <name type="scientific">Ornithinibacillus salinisoli</name>
    <dbReference type="NCBI Taxonomy" id="1848459"/>
    <lineage>
        <taxon>Bacteria</taxon>
        <taxon>Bacillati</taxon>
        <taxon>Bacillota</taxon>
        <taxon>Bacilli</taxon>
        <taxon>Bacillales</taxon>
        <taxon>Bacillaceae</taxon>
        <taxon>Ornithinibacillus</taxon>
    </lineage>
</organism>
<dbReference type="Gene3D" id="3.90.1150.10">
    <property type="entry name" value="Aspartate Aminotransferase, domain 1"/>
    <property type="match status" value="1"/>
</dbReference>
<evidence type="ECO:0000256" key="3">
    <source>
        <dbReference type="ARBA" id="ARBA00022898"/>
    </source>
</evidence>
<comment type="cofactor">
    <cofactor evidence="1 5">
        <name>pyridoxal 5'-phosphate</name>
        <dbReference type="ChEBI" id="CHEBI:597326"/>
    </cofactor>
</comment>
<evidence type="ECO:0000313" key="8">
    <source>
        <dbReference type="EMBL" id="MFD2042895.1"/>
    </source>
</evidence>
<dbReference type="PANTHER" id="PTHR21152">
    <property type="entry name" value="AMINOTRANSFERASE CLASS V"/>
    <property type="match status" value="1"/>
</dbReference>
<evidence type="ECO:0000256" key="5">
    <source>
        <dbReference type="RuleBase" id="RU004504"/>
    </source>
</evidence>
<dbReference type="Gene3D" id="3.40.640.10">
    <property type="entry name" value="Type I PLP-dependent aspartate aminotransferase-like (Major domain)"/>
    <property type="match status" value="1"/>
</dbReference>
<evidence type="ECO:0000256" key="1">
    <source>
        <dbReference type="ARBA" id="ARBA00001933"/>
    </source>
</evidence>
<comment type="caution">
    <text evidence="8">The sequence shown here is derived from an EMBL/GenBank/DDBJ whole genome shotgun (WGS) entry which is preliminary data.</text>
</comment>
<dbReference type="SUPFAM" id="SSF53383">
    <property type="entry name" value="PLP-dependent transferases"/>
    <property type="match status" value="1"/>
</dbReference>
<dbReference type="RefSeq" id="WP_377554591.1">
    <property type="nucleotide sequence ID" value="NZ_JBHUHQ010000002.1"/>
</dbReference>
<protein>
    <submittedName>
        <fullName evidence="8">Pyridoxal-phosphate-dependent aminotransferase family protein</fullName>
    </submittedName>
</protein>
<accession>A0ABW4VWI4</accession>